<name>A0A8J2PR73_9HEXA</name>
<evidence type="ECO:0000313" key="3">
    <source>
        <dbReference type="Proteomes" id="UP000708208"/>
    </source>
</evidence>
<keyword evidence="1" id="KW-0732">Signal</keyword>
<comment type="caution">
    <text evidence="2">The sequence shown here is derived from an EMBL/GenBank/DDBJ whole genome shotgun (WGS) entry which is preliminary data.</text>
</comment>
<protein>
    <submittedName>
        <fullName evidence="2">Uncharacterized protein</fullName>
    </submittedName>
</protein>
<dbReference type="OrthoDB" id="6682367at2759"/>
<dbReference type="AlphaFoldDB" id="A0A8J2PR73"/>
<sequence length="125" mass="14444">MHKNQFGSMKILAFLFPLILFSLSAKQDTVRHINEISKWKAPPEYERKFAYNHSGYDHNDQPATPLQMLAFKTLRPALGDSYDKIELFGYEKTQWQMALRNQLPLSAIPAWYGGSEDYKPTQAFG</sequence>
<keyword evidence="3" id="KW-1185">Reference proteome</keyword>
<evidence type="ECO:0000256" key="1">
    <source>
        <dbReference type="SAM" id="SignalP"/>
    </source>
</evidence>
<evidence type="ECO:0000313" key="2">
    <source>
        <dbReference type="EMBL" id="CAG7830414.1"/>
    </source>
</evidence>
<feature type="signal peptide" evidence="1">
    <location>
        <begin position="1"/>
        <end position="25"/>
    </location>
</feature>
<organism evidence="2 3">
    <name type="scientific">Allacma fusca</name>
    <dbReference type="NCBI Taxonomy" id="39272"/>
    <lineage>
        <taxon>Eukaryota</taxon>
        <taxon>Metazoa</taxon>
        <taxon>Ecdysozoa</taxon>
        <taxon>Arthropoda</taxon>
        <taxon>Hexapoda</taxon>
        <taxon>Collembola</taxon>
        <taxon>Symphypleona</taxon>
        <taxon>Sminthuridae</taxon>
        <taxon>Allacma</taxon>
    </lineage>
</organism>
<dbReference type="EMBL" id="CAJVCH010555741">
    <property type="protein sequence ID" value="CAG7830414.1"/>
    <property type="molecule type" value="Genomic_DNA"/>
</dbReference>
<accession>A0A8J2PR73</accession>
<feature type="chain" id="PRO_5035266601" evidence="1">
    <location>
        <begin position="26"/>
        <end position="125"/>
    </location>
</feature>
<proteinExistence type="predicted"/>
<gene>
    <name evidence="2" type="ORF">AFUS01_LOCUS40218</name>
</gene>
<dbReference type="Proteomes" id="UP000708208">
    <property type="component" value="Unassembled WGS sequence"/>
</dbReference>
<reference evidence="2" key="1">
    <citation type="submission" date="2021-06" db="EMBL/GenBank/DDBJ databases">
        <authorList>
            <person name="Hodson N. C."/>
            <person name="Mongue J. A."/>
            <person name="Jaron S. K."/>
        </authorList>
    </citation>
    <scope>NUCLEOTIDE SEQUENCE</scope>
</reference>